<dbReference type="EMBL" id="JAICCE010000004">
    <property type="protein sequence ID" value="KAG9278011.1"/>
    <property type="molecule type" value="Genomic_DNA"/>
</dbReference>
<evidence type="ECO:0000256" key="3">
    <source>
        <dbReference type="SAM" id="SignalP"/>
    </source>
</evidence>
<organism evidence="4 5">
    <name type="scientific">Astyanax mexicanus</name>
    <name type="common">Blind cave fish</name>
    <name type="synonym">Astyanax fasciatus mexicanus</name>
    <dbReference type="NCBI Taxonomy" id="7994"/>
    <lineage>
        <taxon>Eukaryota</taxon>
        <taxon>Metazoa</taxon>
        <taxon>Chordata</taxon>
        <taxon>Craniata</taxon>
        <taxon>Vertebrata</taxon>
        <taxon>Euteleostomi</taxon>
        <taxon>Actinopterygii</taxon>
        <taxon>Neopterygii</taxon>
        <taxon>Teleostei</taxon>
        <taxon>Ostariophysi</taxon>
        <taxon>Characiformes</taxon>
        <taxon>Characoidei</taxon>
        <taxon>Acestrorhamphidae</taxon>
        <taxon>Acestrorhamphinae</taxon>
        <taxon>Astyanax</taxon>
    </lineage>
</organism>
<dbReference type="GO" id="GO:0005654">
    <property type="term" value="C:nucleoplasm"/>
    <property type="evidence" value="ECO:0007669"/>
    <property type="project" value="TreeGrafter"/>
</dbReference>
<feature type="signal peptide" evidence="3">
    <location>
        <begin position="1"/>
        <end position="18"/>
    </location>
</feature>
<dbReference type="PANTHER" id="PTHR16477:SF5">
    <property type="entry name" value="COILED-COIL DOMAIN-CONTAINING PROTEIN 106-RELATED"/>
    <property type="match status" value="1"/>
</dbReference>
<evidence type="ECO:0000256" key="1">
    <source>
        <dbReference type="SAM" id="Coils"/>
    </source>
</evidence>
<feature type="compositionally biased region" description="Low complexity" evidence="2">
    <location>
        <begin position="119"/>
        <end position="129"/>
    </location>
</feature>
<dbReference type="Pfam" id="PF15794">
    <property type="entry name" value="CCDC106"/>
    <property type="match status" value="1"/>
</dbReference>
<dbReference type="PANTHER" id="PTHR16477">
    <property type="entry name" value="COILED-COIL DOMAIN-CONTAINING PROTEIN 106"/>
    <property type="match status" value="1"/>
</dbReference>
<accession>A0A8T2MAW0</accession>
<feature type="chain" id="PRO_5035916898" evidence="3">
    <location>
        <begin position="19"/>
        <end position="264"/>
    </location>
</feature>
<feature type="region of interest" description="Disordered" evidence="2">
    <location>
        <begin position="95"/>
        <end position="153"/>
    </location>
</feature>
<feature type="coiled-coil region" evidence="1">
    <location>
        <begin position="225"/>
        <end position="252"/>
    </location>
</feature>
<protein>
    <submittedName>
        <fullName evidence="4">Coiled-coil domain-containing protein 106-like</fullName>
    </submittedName>
</protein>
<sequence>MYIHIMMFNLLCYACFIAMPNIRKTKRSTRGSVVVHSEGTVVTPAAAPTAQLSIDKLCEETKRLNEETRFLKEENRLLKEENRLLKEEKDFLREQLGKKETGSTSKSAKGSKKIRKNYSSDSSSSSESWSHSDSESEQEKRKKKRKKHKKAAAFGKRVKCPEDVLHRYKAVLKEFQRTRSVTVSCEKLNVDRNTIALTAIIAEVTIAAQGQDIGLVPEFREDETLNHFAQRCKAFLDENEELRDKIKELKKRSELIPIKQKFRR</sequence>
<dbReference type="AlphaFoldDB" id="A0A8T2MAW0"/>
<feature type="compositionally biased region" description="Basic residues" evidence="2">
    <location>
        <begin position="141"/>
        <end position="151"/>
    </location>
</feature>
<comment type="caution">
    <text evidence="4">The sequence shown here is derived from an EMBL/GenBank/DDBJ whole genome shotgun (WGS) entry which is preliminary data.</text>
</comment>
<dbReference type="InterPro" id="IPR031591">
    <property type="entry name" value="CCDC106"/>
</dbReference>
<feature type="compositionally biased region" description="Basic and acidic residues" evidence="2">
    <location>
        <begin position="130"/>
        <end position="140"/>
    </location>
</feature>
<reference evidence="4 5" key="1">
    <citation type="submission" date="2021-07" db="EMBL/GenBank/DDBJ databases">
        <authorList>
            <person name="Imarazene B."/>
            <person name="Zahm M."/>
            <person name="Klopp C."/>
            <person name="Cabau C."/>
            <person name="Beille S."/>
            <person name="Jouanno E."/>
            <person name="Castinel A."/>
            <person name="Lluch J."/>
            <person name="Gil L."/>
            <person name="Kuchtly C."/>
            <person name="Lopez Roques C."/>
            <person name="Donnadieu C."/>
            <person name="Parrinello H."/>
            <person name="Journot L."/>
            <person name="Du K."/>
            <person name="Schartl M."/>
            <person name="Retaux S."/>
            <person name="Guiguen Y."/>
        </authorList>
    </citation>
    <scope>NUCLEOTIDE SEQUENCE [LARGE SCALE GENOMIC DNA]</scope>
    <source>
        <strain evidence="4">Pach_M1</strain>
        <tissue evidence="4">Testis</tissue>
    </source>
</reference>
<evidence type="ECO:0000313" key="4">
    <source>
        <dbReference type="EMBL" id="KAG9278011.1"/>
    </source>
</evidence>
<dbReference type="Proteomes" id="UP000752171">
    <property type="component" value="Unassembled WGS sequence"/>
</dbReference>
<keyword evidence="1" id="KW-0175">Coiled coil</keyword>
<evidence type="ECO:0000313" key="5">
    <source>
        <dbReference type="Proteomes" id="UP000752171"/>
    </source>
</evidence>
<keyword evidence="3" id="KW-0732">Signal</keyword>
<evidence type="ECO:0000256" key="2">
    <source>
        <dbReference type="SAM" id="MobiDB-lite"/>
    </source>
</evidence>
<gene>
    <name evidence="4" type="primary">CCDC106</name>
    <name evidence="4" type="ORF">AMEX_G5795</name>
</gene>
<proteinExistence type="predicted"/>
<feature type="coiled-coil region" evidence="1">
    <location>
        <begin position="54"/>
        <end position="95"/>
    </location>
</feature>
<name>A0A8T2MAW0_ASTMX</name>